<organism evidence="1 2">
    <name type="scientific">Aspergillus piperis CBS 112811</name>
    <dbReference type="NCBI Taxonomy" id="1448313"/>
    <lineage>
        <taxon>Eukaryota</taxon>
        <taxon>Fungi</taxon>
        <taxon>Dikarya</taxon>
        <taxon>Ascomycota</taxon>
        <taxon>Pezizomycotina</taxon>
        <taxon>Eurotiomycetes</taxon>
        <taxon>Eurotiomycetidae</taxon>
        <taxon>Eurotiales</taxon>
        <taxon>Aspergillaceae</taxon>
        <taxon>Aspergillus</taxon>
        <taxon>Aspergillus subgen. Circumdati</taxon>
    </lineage>
</organism>
<dbReference type="GeneID" id="37161994"/>
<accession>A0A8G1R5K8</accession>
<sequence length="134" mass="14715">MFQIHSFLSRRGDPRDAAVAGSLVGLILIQGPTEYHGCCWWRFLVFPLFGVRRPDVNVSCVVHVLSGLVLSQGYRRKSPQISSSSVGGRYSVGGSSSPLPRVVVVQSLEYIHRAQMYAVRKASRTKQDIALALG</sequence>
<gene>
    <name evidence="1" type="ORF">BO85DRAFT_436904</name>
</gene>
<dbReference type="RefSeq" id="XP_025517905.1">
    <property type="nucleotide sequence ID" value="XM_025658592.1"/>
</dbReference>
<evidence type="ECO:0000313" key="2">
    <source>
        <dbReference type="Proteomes" id="UP000249526"/>
    </source>
</evidence>
<dbReference type="EMBL" id="KZ825058">
    <property type="protein sequence ID" value="RAH59983.1"/>
    <property type="molecule type" value="Genomic_DNA"/>
</dbReference>
<protein>
    <submittedName>
        <fullName evidence="1">Uncharacterized protein</fullName>
    </submittedName>
</protein>
<dbReference type="Proteomes" id="UP000249526">
    <property type="component" value="Unassembled WGS sequence"/>
</dbReference>
<evidence type="ECO:0000313" key="1">
    <source>
        <dbReference type="EMBL" id="RAH59983.1"/>
    </source>
</evidence>
<keyword evidence="2" id="KW-1185">Reference proteome</keyword>
<dbReference type="AlphaFoldDB" id="A0A8G1R5K8"/>
<name>A0A8G1R5K8_9EURO</name>
<proteinExistence type="predicted"/>
<reference evidence="1 2" key="1">
    <citation type="submission" date="2018-02" db="EMBL/GenBank/DDBJ databases">
        <title>The genomes of Aspergillus section Nigri reveals drivers in fungal speciation.</title>
        <authorList>
            <consortium name="DOE Joint Genome Institute"/>
            <person name="Vesth T.C."/>
            <person name="Nybo J."/>
            <person name="Theobald S."/>
            <person name="Brandl J."/>
            <person name="Frisvad J.C."/>
            <person name="Nielsen K.F."/>
            <person name="Lyhne E.K."/>
            <person name="Kogle M.E."/>
            <person name="Kuo A."/>
            <person name="Riley R."/>
            <person name="Clum A."/>
            <person name="Nolan M."/>
            <person name="Lipzen A."/>
            <person name="Salamov A."/>
            <person name="Henrissat B."/>
            <person name="Wiebenga A."/>
            <person name="De vries R.P."/>
            <person name="Grigoriev I.V."/>
            <person name="Mortensen U.H."/>
            <person name="Andersen M.R."/>
            <person name="Baker S.E."/>
        </authorList>
    </citation>
    <scope>NUCLEOTIDE SEQUENCE [LARGE SCALE GENOMIC DNA]</scope>
    <source>
        <strain evidence="1 2">CBS 112811</strain>
    </source>
</reference>